<protein>
    <submittedName>
        <fullName evidence="2">Gamma-tubulin complex component 5-like isoform X1</fullName>
    </submittedName>
</protein>
<comment type="caution">
    <text evidence="2">The sequence shown here is derived from an EMBL/GenBank/DDBJ whole genome shotgun (WGS) entry which is preliminary data.</text>
</comment>
<evidence type="ECO:0000313" key="2">
    <source>
        <dbReference type="EMBL" id="KAK6487226.1"/>
    </source>
</evidence>
<dbReference type="Proteomes" id="UP001369086">
    <property type="component" value="Unassembled WGS sequence"/>
</dbReference>
<feature type="region of interest" description="Disordered" evidence="1">
    <location>
        <begin position="145"/>
        <end position="178"/>
    </location>
</feature>
<evidence type="ECO:0000313" key="3">
    <source>
        <dbReference type="Proteomes" id="UP001369086"/>
    </source>
</evidence>
<keyword evidence="3" id="KW-1185">Reference proteome</keyword>
<sequence>MTHWTKLERDLEEDIKRLIQCVSGVQDEEDANFQMAMKFAWSNFRFHQFLDVNGHKVQRTINGVHEKLLVHSDLVKAESWKRLTEAFLNAPLPNTEGTKTEMHYSILAVLLFLSDSPSNTDFTERPRLKEAEKKDDFDWGKYLMEGEEIDMGPYPDTPEWSEEESEEGDSQQPLSRGF</sequence>
<gene>
    <name evidence="2" type="ORF">HHUSO_G11016</name>
</gene>
<evidence type="ECO:0000256" key="1">
    <source>
        <dbReference type="SAM" id="MobiDB-lite"/>
    </source>
</evidence>
<feature type="compositionally biased region" description="Acidic residues" evidence="1">
    <location>
        <begin position="159"/>
        <end position="169"/>
    </location>
</feature>
<dbReference type="EMBL" id="JAHFZB010000008">
    <property type="protein sequence ID" value="KAK6487226.1"/>
    <property type="molecule type" value="Genomic_DNA"/>
</dbReference>
<organism evidence="2 3">
    <name type="scientific">Huso huso</name>
    <name type="common">Beluga</name>
    <name type="synonym">Acipenser huso</name>
    <dbReference type="NCBI Taxonomy" id="61971"/>
    <lineage>
        <taxon>Eukaryota</taxon>
        <taxon>Metazoa</taxon>
        <taxon>Chordata</taxon>
        <taxon>Craniata</taxon>
        <taxon>Vertebrata</taxon>
        <taxon>Euteleostomi</taxon>
        <taxon>Actinopterygii</taxon>
        <taxon>Chondrostei</taxon>
        <taxon>Acipenseriformes</taxon>
        <taxon>Acipenseridae</taxon>
        <taxon>Huso</taxon>
    </lineage>
</organism>
<dbReference type="CDD" id="cd22572">
    <property type="entry name" value="GCP5_NTD"/>
    <property type="match status" value="1"/>
</dbReference>
<accession>A0ABR0ZQY2</accession>
<proteinExistence type="predicted"/>
<name>A0ABR0ZQY2_HUSHU</name>
<dbReference type="InterPro" id="IPR059169">
    <property type="entry name" value="GCP5_N_ext"/>
</dbReference>
<reference evidence="2 3" key="1">
    <citation type="submission" date="2021-05" db="EMBL/GenBank/DDBJ databases">
        <authorList>
            <person name="Zahm M."/>
            <person name="Klopp C."/>
            <person name="Cabau C."/>
            <person name="Kuhl H."/>
            <person name="Suciu R."/>
            <person name="Ciorpac M."/>
            <person name="Holostenco D."/>
            <person name="Gessner J."/>
            <person name="Wuertz S."/>
            <person name="Hohne C."/>
            <person name="Stock M."/>
            <person name="Gislard M."/>
            <person name="Lluch J."/>
            <person name="Milhes M."/>
            <person name="Lampietro C."/>
            <person name="Lopez Roques C."/>
            <person name="Donnadieu C."/>
            <person name="Du K."/>
            <person name="Schartl M."/>
            <person name="Guiguen Y."/>
        </authorList>
    </citation>
    <scope>NUCLEOTIDE SEQUENCE [LARGE SCALE GENOMIC DNA]</scope>
    <source>
        <strain evidence="2">Hh-F2</strain>
        <tissue evidence="2">Blood</tissue>
    </source>
</reference>